<evidence type="ECO:0000256" key="1">
    <source>
        <dbReference type="SAM" id="MobiDB-lite"/>
    </source>
</evidence>
<dbReference type="AlphaFoldDB" id="A0A0L7QM21"/>
<evidence type="ECO:0000313" key="2">
    <source>
        <dbReference type="EMBL" id="KOC59645.1"/>
    </source>
</evidence>
<evidence type="ECO:0000313" key="3">
    <source>
        <dbReference type="Proteomes" id="UP000053825"/>
    </source>
</evidence>
<gene>
    <name evidence="2" type="ORF">WH47_11075</name>
</gene>
<keyword evidence="3" id="KW-1185">Reference proteome</keyword>
<sequence>MDKSMYLSILKYNLKKSATNMRITPEDQLIAVSPHLMKPQPVLLPLLLKLKLDRDALVGNVLPPHCQSAPGRAPEQQPPQQDPRGPTNRSFPTLNEASTSTSSPSTQARSYRDNVLRYSLVSSFPHIANPLLDVPQNSNLLSKVNSPTS</sequence>
<proteinExistence type="predicted"/>
<feature type="compositionally biased region" description="Polar residues" evidence="1">
    <location>
        <begin position="87"/>
        <end position="97"/>
    </location>
</feature>
<reference evidence="2 3" key="1">
    <citation type="submission" date="2015-07" db="EMBL/GenBank/DDBJ databases">
        <title>The genome of Habropoda laboriosa.</title>
        <authorList>
            <person name="Pan H."/>
            <person name="Kapheim K."/>
        </authorList>
    </citation>
    <scope>NUCLEOTIDE SEQUENCE [LARGE SCALE GENOMIC DNA]</scope>
    <source>
        <strain evidence="2">0110345459</strain>
    </source>
</reference>
<dbReference type="Proteomes" id="UP000053825">
    <property type="component" value="Unassembled WGS sequence"/>
</dbReference>
<feature type="region of interest" description="Disordered" evidence="1">
    <location>
        <begin position="60"/>
        <end position="110"/>
    </location>
</feature>
<organism evidence="2 3">
    <name type="scientific">Habropoda laboriosa</name>
    <dbReference type="NCBI Taxonomy" id="597456"/>
    <lineage>
        <taxon>Eukaryota</taxon>
        <taxon>Metazoa</taxon>
        <taxon>Ecdysozoa</taxon>
        <taxon>Arthropoda</taxon>
        <taxon>Hexapoda</taxon>
        <taxon>Insecta</taxon>
        <taxon>Pterygota</taxon>
        <taxon>Neoptera</taxon>
        <taxon>Endopterygota</taxon>
        <taxon>Hymenoptera</taxon>
        <taxon>Apocrita</taxon>
        <taxon>Aculeata</taxon>
        <taxon>Apoidea</taxon>
        <taxon>Anthophila</taxon>
        <taxon>Apidae</taxon>
        <taxon>Habropoda</taxon>
    </lineage>
</organism>
<name>A0A0L7QM21_9HYME</name>
<accession>A0A0L7QM21</accession>
<protein>
    <submittedName>
        <fullName evidence="2">Uncharacterized protein</fullName>
    </submittedName>
</protein>
<dbReference type="EMBL" id="KQ414902">
    <property type="protein sequence ID" value="KOC59645.1"/>
    <property type="molecule type" value="Genomic_DNA"/>
</dbReference>